<dbReference type="Gene3D" id="3.30.710.10">
    <property type="entry name" value="Potassium Channel Kv1.1, Chain A"/>
    <property type="match status" value="1"/>
</dbReference>
<dbReference type="PROSITE" id="PS51649">
    <property type="entry name" value="NPH3"/>
    <property type="match status" value="1"/>
</dbReference>
<evidence type="ECO:0000313" key="5">
    <source>
        <dbReference type="EMBL" id="KMS97363.1"/>
    </source>
</evidence>
<dbReference type="AlphaFoldDB" id="A0A0J8BBH3"/>
<protein>
    <recommendedName>
        <fullName evidence="4">NPH3 domain-containing protein</fullName>
    </recommendedName>
</protein>
<accession>A0A0J8BBH3</accession>
<sequence>MVLPRTQESSFWCSKHTNSSNNLQLLCNASIKFDKVLLAKRSATIASLLEQNPDEDVSAFLKEIPSEHETLELIARFCHNFDVKMTSDNIISLICVSNHLKMTEFHSPNNLLNNAIAFLQQNILPSWDQIIRSLRALRGPTFEQAVKNGLFNICVEALTEHVASDPTRLAQPIMVEYANNSNRPMIDNSNVTRRKLFAEADHSETSLCFESPSEDLTSLPLRMYESIIEAMAEQKVRQENIAGSLYRCLKRNEANREAIETVERLLPDNTYTSKNTKYTLYPYAILLDMYASAVSVEASSECIASLENRIGKDLYRITIEDLLALDLDVESIRRILKGYYGNFTDHDSSGLVAVAELMEEYLLNVAKTREIDVMSFIEITEMTSSASNLGNYRCSDGIYNAVVAYLEKHKELSESAKEEICRVLDFQLMSPEACKHAATNRVLPLRVVVQVLFESQLQLRDNISKAVCEYRSNSNVGDEGRRADEEIKVVEDEEWENDEREEIKECHEKNCCEKKGKKKVSLWKGMKRKFGCMGSSDYETLHGCNCQTTKKNKKKKGV</sequence>
<feature type="domain" description="NPH3" evidence="4">
    <location>
        <begin position="210"/>
        <end position="458"/>
    </location>
</feature>
<dbReference type="EMBL" id="KQ090325">
    <property type="protein sequence ID" value="KMS97363.1"/>
    <property type="molecule type" value="Genomic_DNA"/>
</dbReference>
<evidence type="ECO:0000256" key="2">
    <source>
        <dbReference type="ARBA" id="ARBA00022786"/>
    </source>
</evidence>
<dbReference type="InterPro" id="IPR011333">
    <property type="entry name" value="SKP1/BTB/POZ_sf"/>
</dbReference>
<dbReference type="OMA" id="YAKKWVL"/>
<dbReference type="OrthoDB" id="1878376at2759"/>
<comment type="similarity">
    <text evidence="3">Belongs to the NPH3 family.</text>
</comment>
<comment type="pathway">
    <text evidence="1">Protein modification; protein ubiquitination.</text>
</comment>
<keyword evidence="2" id="KW-0833">Ubl conjugation pathway</keyword>
<dbReference type="Proteomes" id="UP000035740">
    <property type="component" value="Unassembled WGS sequence"/>
</dbReference>
<dbReference type="GO" id="GO:0016567">
    <property type="term" value="P:protein ubiquitination"/>
    <property type="evidence" value="ECO:0007669"/>
    <property type="project" value="UniProtKB-UniPathway"/>
</dbReference>
<reference evidence="5 6" key="1">
    <citation type="journal article" date="2014" name="Nature">
        <title>The genome of the recently domesticated crop plant sugar beet (Beta vulgaris).</title>
        <authorList>
            <person name="Dohm J.C."/>
            <person name="Minoche A.E."/>
            <person name="Holtgrawe D."/>
            <person name="Capella-Gutierrez S."/>
            <person name="Zakrzewski F."/>
            <person name="Tafer H."/>
            <person name="Rupp O."/>
            <person name="Sorensen T.R."/>
            <person name="Stracke R."/>
            <person name="Reinhardt R."/>
            <person name="Goesmann A."/>
            <person name="Kraft T."/>
            <person name="Schulz B."/>
            <person name="Stadler P.F."/>
            <person name="Schmidt T."/>
            <person name="Gabaldon T."/>
            <person name="Lehrach H."/>
            <person name="Weisshaar B."/>
            <person name="Himmelbauer H."/>
        </authorList>
    </citation>
    <scope>NUCLEOTIDE SEQUENCE [LARGE SCALE GENOMIC DNA]</scope>
    <source>
        <tissue evidence="5">Taproot</tissue>
    </source>
</reference>
<dbReference type="Gramene" id="KMS97363">
    <property type="protein sequence ID" value="KMS97363"/>
    <property type="gene ID" value="BVRB_6g156040"/>
</dbReference>
<dbReference type="eggNOG" id="ENOG502QQV1">
    <property type="taxonomic scope" value="Eukaryota"/>
</dbReference>
<name>A0A0J8BBH3_BETVV</name>
<evidence type="ECO:0000256" key="1">
    <source>
        <dbReference type="ARBA" id="ARBA00004906"/>
    </source>
</evidence>
<organism evidence="5 6">
    <name type="scientific">Beta vulgaris subsp. vulgaris</name>
    <name type="common">Beet</name>
    <dbReference type="NCBI Taxonomy" id="3555"/>
    <lineage>
        <taxon>Eukaryota</taxon>
        <taxon>Viridiplantae</taxon>
        <taxon>Streptophyta</taxon>
        <taxon>Embryophyta</taxon>
        <taxon>Tracheophyta</taxon>
        <taxon>Spermatophyta</taxon>
        <taxon>Magnoliopsida</taxon>
        <taxon>eudicotyledons</taxon>
        <taxon>Gunneridae</taxon>
        <taxon>Pentapetalae</taxon>
        <taxon>Caryophyllales</taxon>
        <taxon>Chenopodiaceae</taxon>
        <taxon>Betoideae</taxon>
        <taxon>Beta</taxon>
    </lineage>
</organism>
<gene>
    <name evidence="5" type="ORF">BVRB_6g156040</name>
</gene>
<dbReference type="Pfam" id="PF03000">
    <property type="entry name" value="NPH3"/>
    <property type="match status" value="1"/>
</dbReference>
<dbReference type="InterPro" id="IPR027356">
    <property type="entry name" value="NPH3_dom"/>
</dbReference>
<dbReference type="InterPro" id="IPR043454">
    <property type="entry name" value="NPH3/RPT2-like"/>
</dbReference>
<dbReference type="UniPathway" id="UPA00143"/>
<evidence type="ECO:0000259" key="4">
    <source>
        <dbReference type="PROSITE" id="PS51649"/>
    </source>
</evidence>
<dbReference type="SUPFAM" id="SSF54695">
    <property type="entry name" value="POZ domain"/>
    <property type="match status" value="1"/>
</dbReference>
<proteinExistence type="inferred from homology"/>
<evidence type="ECO:0000256" key="3">
    <source>
        <dbReference type="PROSITE-ProRule" id="PRU00982"/>
    </source>
</evidence>
<evidence type="ECO:0000313" key="6">
    <source>
        <dbReference type="Proteomes" id="UP000035740"/>
    </source>
</evidence>
<keyword evidence="6" id="KW-1185">Reference proteome</keyword>
<dbReference type="PANTHER" id="PTHR32370">
    <property type="entry name" value="OS12G0117600 PROTEIN"/>
    <property type="match status" value="1"/>
</dbReference>